<organism evidence="2">
    <name type="scientific">marine sediment metagenome</name>
    <dbReference type="NCBI Taxonomy" id="412755"/>
    <lineage>
        <taxon>unclassified sequences</taxon>
        <taxon>metagenomes</taxon>
        <taxon>ecological metagenomes</taxon>
    </lineage>
</organism>
<comment type="caution">
    <text evidence="2">The sequence shown here is derived from an EMBL/GenBank/DDBJ whole genome shotgun (WGS) entry which is preliminary data.</text>
</comment>
<feature type="transmembrane region" description="Helical" evidence="1">
    <location>
        <begin position="55"/>
        <end position="72"/>
    </location>
</feature>
<keyword evidence="1" id="KW-0812">Transmembrane</keyword>
<sequence length="178" mass="19945">MKSKNKKQPKPSKAWSVKKTAIIAGIISFFLLLPNVAQAFVLQFLQIFKKGAEMSAVAIARGALAIIVQFIFNLLNWLVRAGGAFFNGMLNLGFKSHLDIVKAGWEVTRDFSNMFFILFLVIIAFATILRFEKYGIKQLLPKIILIALLINFSLVICSVIIDFSNVAANFFIKDINQI</sequence>
<name>X1INP5_9ZZZZ</name>
<evidence type="ECO:0000313" key="2">
    <source>
        <dbReference type="EMBL" id="GAH84046.1"/>
    </source>
</evidence>
<reference evidence="2" key="1">
    <citation type="journal article" date="2014" name="Front. Microbiol.">
        <title>High frequency of phylogenetically diverse reductive dehalogenase-homologous genes in deep subseafloor sedimentary metagenomes.</title>
        <authorList>
            <person name="Kawai M."/>
            <person name="Futagami T."/>
            <person name="Toyoda A."/>
            <person name="Takaki Y."/>
            <person name="Nishi S."/>
            <person name="Hori S."/>
            <person name="Arai W."/>
            <person name="Tsubouchi T."/>
            <person name="Morono Y."/>
            <person name="Uchiyama I."/>
            <person name="Ito T."/>
            <person name="Fujiyama A."/>
            <person name="Inagaki F."/>
            <person name="Takami H."/>
        </authorList>
    </citation>
    <scope>NUCLEOTIDE SEQUENCE</scope>
    <source>
        <strain evidence="2">Expedition CK06-06</strain>
    </source>
</reference>
<feature type="non-terminal residue" evidence="2">
    <location>
        <position position="178"/>
    </location>
</feature>
<proteinExistence type="predicted"/>
<accession>X1INP5</accession>
<keyword evidence="1" id="KW-1133">Transmembrane helix</keyword>
<protein>
    <submittedName>
        <fullName evidence="2">Uncharacterized protein</fullName>
    </submittedName>
</protein>
<keyword evidence="1" id="KW-0472">Membrane</keyword>
<gene>
    <name evidence="2" type="ORF">S03H2_61505</name>
</gene>
<dbReference type="EMBL" id="BARU01039702">
    <property type="protein sequence ID" value="GAH84046.1"/>
    <property type="molecule type" value="Genomic_DNA"/>
</dbReference>
<feature type="transmembrane region" description="Helical" evidence="1">
    <location>
        <begin position="143"/>
        <end position="161"/>
    </location>
</feature>
<dbReference type="AlphaFoldDB" id="X1INP5"/>
<feature type="transmembrane region" description="Helical" evidence="1">
    <location>
        <begin position="114"/>
        <end position="131"/>
    </location>
</feature>
<evidence type="ECO:0000256" key="1">
    <source>
        <dbReference type="SAM" id="Phobius"/>
    </source>
</evidence>